<comment type="caution">
    <text evidence="2">The sequence shown here is derived from an EMBL/GenBank/DDBJ whole genome shotgun (WGS) entry which is preliminary data.</text>
</comment>
<evidence type="ECO:0000313" key="2">
    <source>
        <dbReference type="EMBL" id="GEO99199.1"/>
    </source>
</evidence>
<sequence>MKARRRVPRLTATIPKDTDFHAMTTTFLRAALALTALAASAGCAQAQTAVKMEGRCEKLVIAGLDVTQNCKESLTNMVVGNRTSFDFSAWDGQTLSFSGTGSVQEATELTEQLQPVNLVTPGQSSKEGIARSPAPAVGACRFSTPAPNKSAITCEATSQGKTYAGTFVTDAKSADGAAKDAPKP</sequence>
<accession>A0A512INC1</accession>
<name>A0A512INC1_9HYPH</name>
<dbReference type="Proteomes" id="UP000321258">
    <property type="component" value="Unassembled WGS sequence"/>
</dbReference>
<keyword evidence="1" id="KW-0732">Signal</keyword>
<organism evidence="2 3">
    <name type="scientific">Methylobacterium haplocladii</name>
    <dbReference type="NCBI Taxonomy" id="1176176"/>
    <lineage>
        <taxon>Bacteria</taxon>
        <taxon>Pseudomonadati</taxon>
        <taxon>Pseudomonadota</taxon>
        <taxon>Alphaproteobacteria</taxon>
        <taxon>Hyphomicrobiales</taxon>
        <taxon>Methylobacteriaceae</taxon>
        <taxon>Methylobacterium</taxon>
    </lineage>
</organism>
<evidence type="ECO:0000256" key="1">
    <source>
        <dbReference type="SAM" id="SignalP"/>
    </source>
</evidence>
<evidence type="ECO:0000313" key="3">
    <source>
        <dbReference type="Proteomes" id="UP000321258"/>
    </source>
</evidence>
<feature type="chain" id="PRO_5022098426" description="Lipoprotein" evidence="1">
    <location>
        <begin position="47"/>
        <end position="184"/>
    </location>
</feature>
<evidence type="ECO:0008006" key="4">
    <source>
        <dbReference type="Google" id="ProtNLM"/>
    </source>
</evidence>
<dbReference type="AlphaFoldDB" id="A0A512INC1"/>
<proteinExistence type="predicted"/>
<feature type="signal peptide" evidence="1">
    <location>
        <begin position="1"/>
        <end position="46"/>
    </location>
</feature>
<dbReference type="EMBL" id="BJZT01000014">
    <property type="protein sequence ID" value="GEO99199.1"/>
    <property type="molecule type" value="Genomic_DNA"/>
</dbReference>
<reference evidence="2 3" key="1">
    <citation type="submission" date="2019-07" db="EMBL/GenBank/DDBJ databases">
        <title>Whole genome shotgun sequence of Methylobacterium haplocladii NBRC 107714.</title>
        <authorList>
            <person name="Hosoyama A."/>
            <person name="Uohara A."/>
            <person name="Ohji S."/>
            <person name="Ichikawa N."/>
        </authorList>
    </citation>
    <scope>NUCLEOTIDE SEQUENCE [LARGE SCALE GENOMIC DNA]</scope>
    <source>
        <strain evidence="2 3">NBRC 107714</strain>
    </source>
</reference>
<keyword evidence="3" id="KW-1185">Reference proteome</keyword>
<gene>
    <name evidence="2" type="ORF">MHA02_15870</name>
</gene>
<protein>
    <recommendedName>
        <fullName evidence="4">Lipoprotein</fullName>
    </recommendedName>
</protein>